<sequence length="346" mass="41271">MKNPNGYGSIIKLSGKRRNPFAIVVTDGFDDNGKQIRRYISYHPTKKDAMIALADYNANPYDLEKSNITLRQLFDLWYNQKFKKEINVEITKNMISYKAAFSHCKKFQEKPFLDLRATHLQEIIDNCPAGYPTKKKIKTLFNQLYDFARFKNLNIRDKFNELVKVTNDHKARKKIPFSENEIEILWDNVNDKLNLDIALILIYTGFRISELLNIENENVNLKEMYIKGGMKTEAGIDRIVPIHHRILPFIEKRYNENNKYLIVNKFDRKFQYSNFKREFWERWMKEFKMDHSPHETRHTTATLLKKYNADELFRRRILGHAVTDTTDKFYTHETLEQLQKTIELLP</sequence>
<dbReference type="Gene3D" id="1.10.443.10">
    <property type="entry name" value="Intergrase catalytic core"/>
    <property type="match status" value="1"/>
</dbReference>
<dbReference type="HOGENOM" id="CLU_027562_1_1_9"/>
<keyword evidence="3" id="KW-0238">DNA-binding</keyword>
<evidence type="ECO:0000256" key="4">
    <source>
        <dbReference type="ARBA" id="ARBA00023172"/>
    </source>
</evidence>
<dbReference type="PANTHER" id="PTHR30629">
    <property type="entry name" value="PROPHAGE INTEGRASE"/>
    <property type="match status" value="1"/>
</dbReference>
<evidence type="ECO:0000256" key="2">
    <source>
        <dbReference type="ARBA" id="ARBA00022908"/>
    </source>
</evidence>
<dbReference type="AlphaFoldDB" id="A8SKK0"/>
<evidence type="ECO:0000313" key="7">
    <source>
        <dbReference type="Proteomes" id="UP000003162"/>
    </source>
</evidence>
<gene>
    <name evidence="6" type="ORF">PEPMIC_00705</name>
</gene>
<name>A8SKK0_9FIRM</name>
<comment type="similarity">
    <text evidence="1">Belongs to the 'phage' integrase family.</text>
</comment>
<dbReference type="InterPro" id="IPR002104">
    <property type="entry name" value="Integrase_catalytic"/>
</dbReference>
<keyword evidence="4" id="KW-0233">DNA recombination</keyword>
<keyword evidence="2" id="KW-0229">DNA integration</keyword>
<dbReference type="GeneID" id="93384961"/>
<evidence type="ECO:0000259" key="5">
    <source>
        <dbReference type="PROSITE" id="PS51898"/>
    </source>
</evidence>
<dbReference type="InterPro" id="IPR011010">
    <property type="entry name" value="DNA_brk_join_enz"/>
</dbReference>
<dbReference type="InterPro" id="IPR013762">
    <property type="entry name" value="Integrase-like_cat_sf"/>
</dbReference>
<dbReference type="GO" id="GO:0006310">
    <property type="term" value="P:DNA recombination"/>
    <property type="evidence" value="ECO:0007669"/>
    <property type="project" value="UniProtKB-KW"/>
</dbReference>
<evidence type="ECO:0000313" key="6">
    <source>
        <dbReference type="EMBL" id="EDP24125.1"/>
    </source>
</evidence>
<evidence type="ECO:0000256" key="3">
    <source>
        <dbReference type="ARBA" id="ARBA00023125"/>
    </source>
</evidence>
<organism evidence="6 7">
    <name type="scientific">Parvimonas micra ATCC 33270</name>
    <dbReference type="NCBI Taxonomy" id="411465"/>
    <lineage>
        <taxon>Bacteria</taxon>
        <taxon>Bacillati</taxon>
        <taxon>Bacillota</taxon>
        <taxon>Tissierellia</taxon>
        <taxon>Tissierellales</taxon>
        <taxon>Peptoniphilaceae</taxon>
        <taxon>Parvimonas</taxon>
    </lineage>
</organism>
<proteinExistence type="inferred from homology"/>
<dbReference type="GO" id="GO:0015074">
    <property type="term" value="P:DNA integration"/>
    <property type="evidence" value="ECO:0007669"/>
    <property type="project" value="UniProtKB-KW"/>
</dbReference>
<dbReference type="PROSITE" id="PS51898">
    <property type="entry name" value="TYR_RECOMBINASE"/>
    <property type="match status" value="1"/>
</dbReference>
<feature type="domain" description="Tyr recombinase" evidence="5">
    <location>
        <begin position="172"/>
        <end position="343"/>
    </location>
</feature>
<dbReference type="eggNOG" id="COG0582">
    <property type="taxonomic scope" value="Bacteria"/>
</dbReference>
<dbReference type="InterPro" id="IPR050808">
    <property type="entry name" value="Phage_Integrase"/>
</dbReference>
<evidence type="ECO:0000256" key="1">
    <source>
        <dbReference type="ARBA" id="ARBA00008857"/>
    </source>
</evidence>
<protein>
    <submittedName>
        <fullName evidence="6">Site-specific recombinase, phage integrase family</fullName>
    </submittedName>
</protein>
<dbReference type="SUPFAM" id="SSF56349">
    <property type="entry name" value="DNA breaking-rejoining enzymes"/>
    <property type="match status" value="1"/>
</dbReference>
<dbReference type="InterPro" id="IPR010998">
    <property type="entry name" value="Integrase_recombinase_N"/>
</dbReference>
<dbReference type="Pfam" id="PF00589">
    <property type="entry name" value="Phage_integrase"/>
    <property type="match status" value="1"/>
</dbReference>
<comment type="caution">
    <text evidence="6">The sequence shown here is derived from an EMBL/GenBank/DDBJ whole genome shotgun (WGS) entry which is preliminary data.</text>
</comment>
<dbReference type="Proteomes" id="UP000003162">
    <property type="component" value="Unassembled WGS sequence"/>
</dbReference>
<dbReference type="Gene3D" id="1.10.150.130">
    <property type="match status" value="1"/>
</dbReference>
<dbReference type="GO" id="GO:0003677">
    <property type="term" value="F:DNA binding"/>
    <property type="evidence" value="ECO:0007669"/>
    <property type="project" value="UniProtKB-KW"/>
</dbReference>
<reference evidence="6 7" key="2">
    <citation type="submission" date="2007-09" db="EMBL/GenBank/DDBJ databases">
        <authorList>
            <person name="Fulton L."/>
            <person name="Clifton S."/>
            <person name="Fulton B."/>
            <person name="Xu J."/>
            <person name="Minx P."/>
            <person name="Pepin K.H."/>
            <person name="Johnson M."/>
            <person name="Thiruvilangam P."/>
            <person name="Bhonagiri V."/>
            <person name="Nash W.E."/>
            <person name="Mardis E.R."/>
            <person name="Wilson R.K."/>
        </authorList>
    </citation>
    <scope>NUCLEOTIDE SEQUENCE [LARGE SCALE GENOMIC DNA]</scope>
    <source>
        <strain evidence="6 7">ATCC 33270</strain>
    </source>
</reference>
<dbReference type="EMBL" id="ABEE02000016">
    <property type="protein sequence ID" value="EDP24125.1"/>
    <property type="molecule type" value="Genomic_DNA"/>
</dbReference>
<reference evidence="6 7" key="1">
    <citation type="submission" date="2007-09" db="EMBL/GenBank/DDBJ databases">
        <title>Draft genome sequence of Peptostreptococcus micros (ATCC 33270).</title>
        <authorList>
            <person name="Sudarsanam P."/>
            <person name="Ley R."/>
            <person name="Guruge J."/>
            <person name="Turnbaugh P.J."/>
            <person name="Mahowald M."/>
            <person name="Liep D."/>
            <person name="Gordon J."/>
        </authorList>
    </citation>
    <scope>NUCLEOTIDE SEQUENCE [LARGE SCALE GENOMIC DNA]</scope>
    <source>
        <strain evidence="6 7">ATCC 33270</strain>
    </source>
</reference>
<dbReference type="RefSeq" id="WP_004832590.1">
    <property type="nucleotide sequence ID" value="NZ_DS483517.1"/>
</dbReference>
<accession>A8SKK0</accession>
<dbReference type="PANTHER" id="PTHR30629:SF2">
    <property type="entry name" value="PROPHAGE INTEGRASE INTS-RELATED"/>
    <property type="match status" value="1"/>
</dbReference>